<evidence type="ECO:0000313" key="3">
    <source>
        <dbReference type="Proteomes" id="UP000824280"/>
    </source>
</evidence>
<evidence type="ECO:0000256" key="1">
    <source>
        <dbReference type="SAM" id="Phobius"/>
    </source>
</evidence>
<keyword evidence="1" id="KW-0472">Membrane</keyword>
<dbReference type="RefSeq" id="WP_221422560.1">
    <property type="nucleotide sequence ID" value="NZ_CP081297.1"/>
</dbReference>
<evidence type="ECO:0000313" key="2">
    <source>
        <dbReference type="EMBL" id="QZD87019.1"/>
    </source>
</evidence>
<feature type="transmembrane region" description="Helical" evidence="1">
    <location>
        <begin position="44"/>
        <end position="63"/>
    </location>
</feature>
<gene>
    <name evidence="2" type="ORF">K3166_12690</name>
</gene>
<name>A0ABX8ZFT3_9SPHN</name>
<sequence length="65" mass="7427">MEFFKAVPLGSILTFVVALIVGSQGSRGGFLSIFRAEIYQYEFWWSWPLFFAGTGLAWGIMMLQR</sequence>
<reference evidence="2 3" key="1">
    <citation type="submission" date="2021-08" db="EMBL/GenBank/DDBJ databases">
        <title>Comparative Genomics Analysis of the Genus Qipengyuania Reveals Extensive Genetic Diversity and Metabolic Versatility, Including the Description of Fifteen Novel Species.</title>
        <authorList>
            <person name="Liu Y."/>
        </authorList>
    </citation>
    <scope>NUCLEOTIDE SEQUENCE [LARGE SCALE GENOMIC DNA]</scope>
    <source>
        <strain evidence="2 3">1XM2-8</strain>
    </source>
</reference>
<protein>
    <recommendedName>
        <fullName evidence="4">YeeE/YedE family protein</fullName>
    </recommendedName>
</protein>
<keyword evidence="1" id="KW-1133">Transmembrane helix</keyword>
<keyword evidence="3" id="KW-1185">Reference proteome</keyword>
<accession>A0ABX8ZFT3</accession>
<keyword evidence="1" id="KW-0812">Transmembrane</keyword>
<evidence type="ECO:0008006" key="4">
    <source>
        <dbReference type="Google" id="ProtNLM"/>
    </source>
</evidence>
<organism evidence="2 3">
    <name type="scientific">Qipengyuania psychrotolerans</name>
    <dbReference type="NCBI Taxonomy" id="2867238"/>
    <lineage>
        <taxon>Bacteria</taxon>
        <taxon>Pseudomonadati</taxon>
        <taxon>Pseudomonadota</taxon>
        <taxon>Alphaproteobacteria</taxon>
        <taxon>Sphingomonadales</taxon>
        <taxon>Erythrobacteraceae</taxon>
        <taxon>Qipengyuania</taxon>
    </lineage>
</organism>
<dbReference type="EMBL" id="CP081297">
    <property type="protein sequence ID" value="QZD87019.1"/>
    <property type="molecule type" value="Genomic_DNA"/>
</dbReference>
<dbReference type="Proteomes" id="UP000824280">
    <property type="component" value="Chromosome"/>
</dbReference>
<proteinExistence type="predicted"/>